<dbReference type="SUPFAM" id="SSF55418">
    <property type="entry name" value="eIF4e-like"/>
    <property type="match status" value="1"/>
</dbReference>
<name>A0A024G1U8_9STRA</name>
<evidence type="ECO:0000256" key="4">
    <source>
        <dbReference type="ARBA" id="ARBA00022884"/>
    </source>
</evidence>
<dbReference type="EMBL" id="CAIX01000011">
    <property type="protein sequence ID" value="CCI40813.1"/>
    <property type="molecule type" value="Genomic_DNA"/>
</dbReference>
<dbReference type="GO" id="GO:0016281">
    <property type="term" value="C:eukaryotic translation initiation factor 4F complex"/>
    <property type="evidence" value="ECO:0007669"/>
    <property type="project" value="TreeGrafter"/>
</dbReference>
<dbReference type="GO" id="GO:0000340">
    <property type="term" value="F:RNA 7-methylguanosine cap binding"/>
    <property type="evidence" value="ECO:0007669"/>
    <property type="project" value="TreeGrafter"/>
</dbReference>
<dbReference type="STRING" id="65357.A0A024G1U8"/>
<dbReference type="Gene3D" id="3.30.760.10">
    <property type="entry name" value="RNA Cap, Translation Initiation Factor Eif4e"/>
    <property type="match status" value="1"/>
</dbReference>
<dbReference type="InterPro" id="IPR023398">
    <property type="entry name" value="TIF_eIF4e-like"/>
</dbReference>
<dbReference type="GO" id="GO:0006417">
    <property type="term" value="P:regulation of translation"/>
    <property type="evidence" value="ECO:0007669"/>
    <property type="project" value="UniProtKB-KW"/>
</dbReference>
<dbReference type="PANTHER" id="PTHR11960">
    <property type="entry name" value="EUKARYOTIC TRANSLATION INITIATION FACTOR 4E RELATED"/>
    <property type="match status" value="1"/>
</dbReference>
<reference evidence="7 8" key="1">
    <citation type="submission" date="2012-05" db="EMBL/GenBank/DDBJ databases">
        <title>Recombination and specialization in a pathogen metapopulation.</title>
        <authorList>
            <person name="Gardiner A."/>
            <person name="Kemen E."/>
            <person name="Schultz-Larsen T."/>
            <person name="MacLean D."/>
            <person name="Van Oosterhout C."/>
            <person name="Jones J.D.G."/>
        </authorList>
    </citation>
    <scope>NUCLEOTIDE SEQUENCE [LARGE SCALE GENOMIC DNA]</scope>
    <source>
        <strain evidence="7 8">Ac Nc2</strain>
    </source>
</reference>
<evidence type="ECO:0000256" key="2">
    <source>
        <dbReference type="ARBA" id="ARBA00022540"/>
    </source>
</evidence>
<dbReference type="InParanoid" id="A0A024G1U8"/>
<comment type="caution">
    <text evidence="7">The sequence shown here is derived from an EMBL/GenBank/DDBJ whole genome shotgun (WGS) entry which is preliminary data.</text>
</comment>
<keyword evidence="3" id="KW-0810">Translation regulation</keyword>
<evidence type="ECO:0000256" key="5">
    <source>
        <dbReference type="ARBA" id="ARBA00022917"/>
    </source>
</evidence>
<keyword evidence="5 6" id="KW-0648">Protein biosynthesis</keyword>
<dbReference type="PANTHER" id="PTHR11960:SF8">
    <property type="entry name" value="EUKARYOTIC TRANSLATION INITIATION FACTOR 4E1-RELATED"/>
    <property type="match status" value="1"/>
</dbReference>
<accession>A0A024G1U8</accession>
<evidence type="ECO:0000313" key="7">
    <source>
        <dbReference type="EMBL" id="CCI40813.1"/>
    </source>
</evidence>
<dbReference type="InterPro" id="IPR001040">
    <property type="entry name" value="TIF_eIF_4E"/>
</dbReference>
<evidence type="ECO:0000313" key="8">
    <source>
        <dbReference type="Proteomes" id="UP000053237"/>
    </source>
</evidence>
<proteinExistence type="inferred from homology"/>
<keyword evidence="4 6" id="KW-0694">RNA-binding</keyword>
<evidence type="ECO:0000256" key="1">
    <source>
        <dbReference type="ARBA" id="ARBA00009860"/>
    </source>
</evidence>
<sequence>MKHRIDLISYVSLDKVRHRTAMGDDVAATSSAEAETPMTESSAVERIIQPLNEVIQFETKHPLQHRWVLWYDDSKKRRQSNNWEINLKKVYAFQTVEDFWCLINNILPPSKLPFGSNYHLFKEGVRPMWEDPINAEGGKWILTNPRSRRNRLDESWLRVILSLIGQTLDDEGDVCGAVVSSRKIQDRIAIWTATASLEERQMAIGRAFRSLLIDLAKSEVLKYQSHADAAASGSSYKNEVKYEA</sequence>
<organism evidence="7 8">
    <name type="scientific">Albugo candida</name>
    <dbReference type="NCBI Taxonomy" id="65357"/>
    <lineage>
        <taxon>Eukaryota</taxon>
        <taxon>Sar</taxon>
        <taxon>Stramenopiles</taxon>
        <taxon>Oomycota</taxon>
        <taxon>Peronosporomycetes</taxon>
        <taxon>Albuginales</taxon>
        <taxon>Albuginaceae</taxon>
        <taxon>Albugo</taxon>
    </lineage>
</organism>
<evidence type="ECO:0008006" key="9">
    <source>
        <dbReference type="Google" id="ProtNLM"/>
    </source>
</evidence>
<evidence type="ECO:0000256" key="3">
    <source>
        <dbReference type="ARBA" id="ARBA00022845"/>
    </source>
</evidence>
<dbReference type="Proteomes" id="UP000053237">
    <property type="component" value="Unassembled WGS sequence"/>
</dbReference>
<evidence type="ECO:0000256" key="6">
    <source>
        <dbReference type="RuleBase" id="RU004374"/>
    </source>
</evidence>
<dbReference type="OrthoDB" id="590761at2759"/>
<gene>
    <name evidence="7" type="ORF">BN9_015970</name>
</gene>
<comment type="similarity">
    <text evidence="1 6">Belongs to the eukaryotic initiation factor 4E family.</text>
</comment>
<protein>
    <recommendedName>
        <fullName evidence="9">EIF-4F 25 kDa subunit</fullName>
    </recommendedName>
</protein>
<keyword evidence="8" id="KW-1185">Reference proteome</keyword>
<dbReference type="GO" id="GO:0003743">
    <property type="term" value="F:translation initiation factor activity"/>
    <property type="evidence" value="ECO:0007669"/>
    <property type="project" value="UniProtKB-KW"/>
</dbReference>
<keyword evidence="2 6" id="KW-0396">Initiation factor</keyword>
<dbReference type="AlphaFoldDB" id="A0A024G1U8"/>
<dbReference type="Pfam" id="PF01652">
    <property type="entry name" value="IF4E"/>
    <property type="match status" value="1"/>
</dbReference>